<comment type="caution">
    <text evidence="1">The sequence shown here is derived from an EMBL/GenBank/DDBJ whole genome shotgun (WGS) entry which is preliminary data.</text>
</comment>
<keyword evidence="2" id="KW-1185">Reference proteome</keyword>
<dbReference type="PANTHER" id="PTHR12835:SF5">
    <property type="entry name" value="BIOTIN--PROTEIN LIGASE"/>
    <property type="match status" value="1"/>
</dbReference>
<sequence length="284" mass="32245">MINITTFPNSNTFWYYYSQNNNTNVDDFFISSKRPLLVKNLDEIKSRGFDNNSLPLVLGQNVPKDPTKFDFIIYFKILKTHLLGQNIIMNLELKNDVYLCLQLLSMTQQGLTILADQQTDINSGNYDTNMQRFVCPIGSLVFSFKLQRVDKNHSSLLEKLLGIAIVEALSTRSVVKQSKTEIKIQYIENSLTHPLYANNQKIGGILTQLSNNDDVFDVSLGAGINVHDSVFSLNNITGGSSTIILVSREEILATFFNNFESMYFTFINKGLEPFKDRLKLISKL</sequence>
<gene>
    <name evidence="1" type="ORF">CYY_007304</name>
</gene>
<proteinExistence type="predicted"/>
<dbReference type="GO" id="GO:0005737">
    <property type="term" value="C:cytoplasm"/>
    <property type="evidence" value="ECO:0007669"/>
    <property type="project" value="TreeGrafter"/>
</dbReference>
<dbReference type="Gene3D" id="3.30.930.10">
    <property type="entry name" value="Bira Bifunctional Protein, Domain 2"/>
    <property type="match status" value="1"/>
</dbReference>
<protein>
    <submittedName>
        <fullName evidence="1">Uncharacterized protein</fullName>
    </submittedName>
</protein>
<dbReference type="Proteomes" id="UP000695562">
    <property type="component" value="Unassembled WGS sequence"/>
</dbReference>
<dbReference type="EMBL" id="AJWJ01000381">
    <property type="protein sequence ID" value="KAF2071388.1"/>
    <property type="molecule type" value="Genomic_DNA"/>
</dbReference>
<evidence type="ECO:0000313" key="1">
    <source>
        <dbReference type="EMBL" id="KAF2071388.1"/>
    </source>
</evidence>
<dbReference type="SUPFAM" id="SSF55681">
    <property type="entry name" value="Class II aaRS and biotin synthetases"/>
    <property type="match status" value="1"/>
</dbReference>
<organism evidence="1 2">
    <name type="scientific">Polysphondylium violaceum</name>
    <dbReference type="NCBI Taxonomy" id="133409"/>
    <lineage>
        <taxon>Eukaryota</taxon>
        <taxon>Amoebozoa</taxon>
        <taxon>Evosea</taxon>
        <taxon>Eumycetozoa</taxon>
        <taxon>Dictyostelia</taxon>
        <taxon>Dictyosteliales</taxon>
        <taxon>Dictyosteliaceae</taxon>
        <taxon>Polysphondylium</taxon>
    </lineage>
</organism>
<dbReference type="AlphaFoldDB" id="A0A8J4PPE5"/>
<reference evidence="1" key="1">
    <citation type="submission" date="2020-01" db="EMBL/GenBank/DDBJ databases">
        <title>Development of genomics and gene disruption for Polysphondylium violaceum indicates a role for the polyketide synthase stlB in stalk morphogenesis.</title>
        <authorList>
            <person name="Narita B."/>
            <person name="Kawabe Y."/>
            <person name="Kin K."/>
            <person name="Saito T."/>
            <person name="Gibbs R."/>
            <person name="Kuspa A."/>
            <person name="Muzny D."/>
            <person name="Queller D."/>
            <person name="Richards S."/>
            <person name="Strassman J."/>
            <person name="Sucgang R."/>
            <person name="Worley K."/>
            <person name="Schaap P."/>
        </authorList>
    </citation>
    <scope>NUCLEOTIDE SEQUENCE</scope>
    <source>
        <strain evidence="1">QSvi11</strain>
    </source>
</reference>
<dbReference type="InterPro" id="IPR045864">
    <property type="entry name" value="aa-tRNA-synth_II/BPL/LPL"/>
</dbReference>
<dbReference type="GO" id="GO:0004077">
    <property type="term" value="F:biotin--[biotin carboxyl-carrier protein] ligase activity"/>
    <property type="evidence" value="ECO:0007669"/>
    <property type="project" value="TreeGrafter"/>
</dbReference>
<dbReference type="OrthoDB" id="10250105at2759"/>
<evidence type="ECO:0000313" key="2">
    <source>
        <dbReference type="Proteomes" id="UP000695562"/>
    </source>
</evidence>
<accession>A0A8J4PPE5</accession>
<name>A0A8J4PPE5_9MYCE</name>
<dbReference type="PANTHER" id="PTHR12835">
    <property type="entry name" value="BIOTIN PROTEIN LIGASE"/>
    <property type="match status" value="1"/>
</dbReference>